<keyword evidence="1" id="KW-0472">Membrane</keyword>
<keyword evidence="6" id="KW-1185">Reference proteome</keyword>
<organism evidence="3 5">
    <name type="scientific">Rufibacter glacialis</name>
    <dbReference type="NCBI Taxonomy" id="1259555"/>
    <lineage>
        <taxon>Bacteria</taxon>
        <taxon>Pseudomonadati</taxon>
        <taxon>Bacteroidota</taxon>
        <taxon>Cytophagia</taxon>
        <taxon>Cytophagales</taxon>
        <taxon>Hymenobacteraceae</taxon>
        <taxon>Rufibacter</taxon>
    </lineage>
</organism>
<gene>
    <name evidence="4" type="ORF">ACD591_12680</name>
    <name evidence="3" type="ORF">FOE74_01390</name>
</gene>
<evidence type="ECO:0000313" key="6">
    <source>
        <dbReference type="Proteomes" id="UP001570846"/>
    </source>
</evidence>
<dbReference type="EMBL" id="JBGOGF010000006">
    <property type="protein sequence ID" value="MFA1772149.1"/>
    <property type="molecule type" value="Genomic_DNA"/>
</dbReference>
<comment type="caution">
    <text evidence="3">The sequence shown here is derived from an EMBL/GenBank/DDBJ whole genome shotgun (WGS) entry which is preliminary data.</text>
</comment>
<keyword evidence="1" id="KW-0812">Transmembrane</keyword>
<reference evidence="3 5" key="1">
    <citation type="submission" date="2019-07" db="EMBL/GenBank/DDBJ databases">
        <authorList>
            <person name="Qu J.-H."/>
        </authorList>
    </citation>
    <scope>NUCLEOTIDE SEQUENCE [LARGE SCALE GENOMIC DNA]</scope>
    <source>
        <strain evidence="3 5">MDT1-10-3</strain>
    </source>
</reference>
<dbReference type="EMBL" id="VKKZ01000010">
    <property type="protein sequence ID" value="KAA6437178.1"/>
    <property type="molecule type" value="Genomic_DNA"/>
</dbReference>
<name>A0A5M8QPF4_9BACT</name>
<dbReference type="Pfam" id="PF20077">
    <property type="entry name" value="CcmD_alt"/>
    <property type="match status" value="1"/>
</dbReference>
<feature type="chain" id="PRO_5024449548" evidence="2">
    <location>
        <begin position="25"/>
        <end position="92"/>
    </location>
</feature>
<keyword evidence="2" id="KW-0732">Signal</keyword>
<dbReference type="OrthoDB" id="886941at2"/>
<dbReference type="AlphaFoldDB" id="A0A5M8QPF4"/>
<feature type="transmembrane region" description="Helical" evidence="1">
    <location>
        <begin position="58"/>
        <end position="78"/>
    </location>
</feature>
<evidence type="ECO:0000313" key="3">
    <source>
        <dbReference type="EMBL" id="KAA6437178.1"/>
    </source>
</evidence>
<protein>
    <submittedName>
        <fullName evidence="4">CcmD family protein</fullName>
    </submittedName>
</protein>
<evidence type="ECO:0000313" key="5">
    <source>
        <dbReference type="Proteomes" id="UP000323866"/>
    </source>
</evidence>
<feature type="signal peptide" evidence="2">
    <location>
        <begin position="1"/>
        <end position="24"/>
    </location>
</feature>
<accession>A0A5M8QPF4</accession>
<evidence type="ECO:0000256" key="2">
    <source>
        <dbReference type="SAM" id="SignalP"/>
    </source>
</evidence>
<reference evidence="4 6" key="3">
    <citation type="submission" date="2024-08" db="EMBL/GenBank/DDBJ databases">
        <authorList>
            <person name="Wei W."/>
        </authorList>
    </citation>
    <scope>NUCLEOTIDE SEQUENCE [LARGE SCALE GENOMIC DNA]</scope>
    <source>
        <strain evidence="4 6">XU2</strain>
    </source>
</reference>
<proteinExistence type="predicted"/>
<dbReference type="Proteomes" id="UP001570846">
    <property type="component" value="Unassembled WGS sequence"/>
</dbReference>
<evidence type="ECO:0000313" key="4">
    <source>
        <dbReference type="EMBL" id="MFA1772149.1"/>
    </source>
</evidence>
<keyword evidence="1" id="KW-1133">Transmembrane helix</keyword>
<dbReference type="RefSeq" id="WP_149096818.1">
    <property type="nucleotide sequence ID" value="NZ_BMMG01000001.1"/>
</dbReference>
<evidence type="ECO:0000256" key="1">
    <source>
        <dbReference type="SAM" id="Phobius"/>
    </source>
</evidence>
<dbReference type="Proteomes" id="UP000323866">
    <property type="component" value="Unassembled WGS sequence"/>
</dbReference>
<sequence>MKMHKWLLVLLLTWAAGFSGPAVAQTTSEATSTVEYSSQAPASSSIEMADMMRRDGKIYIVVAVLVSVLLGVLLYLISLDKKIGRLERELRQ</sequence>
<reference evidence="3 5" key="2">
    <citation type="submission" date="2019-09" db="EMBL/GenBank/DDBJ databases">
        <title>A bacterium isolated from glacier soil.</title>
        <authorList>
            <person name="Liu Q."/>
        </authorList>
    </citation>
    <scope>NUCLEOTIDE SEQUENCE [LARGE SCALE GENOMIC DNA]</scope>
    <source>
        <strain evidence="3 5">MDT1-10-3</strain>
    </source>
</reference>